<proteinExistence type="predicted"/>
<evidence type="ECO:0000313" key="3">
    <source>
        <dbReference type="Proteomes" id="UP000593564"/>
    </source>
</evidence>
<sequence>MGSGKQEKRSKSSLPNKNPKRKRLPLGPNRPQKKKKKTKTTSHKKKNNNETKNNNHSIVTAAATSAEQLSFFVGQYQSANAIQLSSLELESITGDKCILNLSQGLAQSSNNLGEHMKAAFGSSWREVLCGKQILEGKIDPGNPALLVISLSALRSLELLRGLQALTKECHAAKLFSKHMKVNDQVSFLKNRVNIASGTPSRIKKLIDMEALGLTRLAVIVLDMQTDVKGYSLFTLPQVRDEFWDLYKNYLHPRLVQGDLRICLYGLIPISSEVNKEVTGD</sequence>
<dbReference type="AlphaFoldDB" id="A0A7J7GRB7"/>
<feature type="region of interest" description="Disordered" evidence="1">
    <location>
        <begin position="1"/>
        <end position="56"/>
    </location>
</feature>
<evidence type="ECO:0000313" key="2">
    <source>
        <dbReference type="EMBL" id="KAF5942046.1"/>
    </source>
</evidence>
<dbReference type="EMBL" id="JACBKZ010000009">
    <property type="protein sequence ID" value="KAF5942046.1"/>
    <property type="molecule type" value="Genomic_DNA"/>
</dbReference>
<dbReference type="InterPro" id="IPR032704">
    <property type="entry name" value="Cms1"/>
</dbReference>
<evidence type="ECO:0008006" key="4">
    <source>
        <dbReference type="Google" id="ProtNLM"/>
    </source>
</evidence>
<protein>
    <recommendedName>
        <fullName evidence="4">Protein CMSS1</fullName>
    </recommendedName>
</protein>
<gene>
    <name evidence="2" type="ORF">HYC85_019688</name>
</gene>
<comment type="caution">
    <text evidence="2">The sequence shown here is derived from an EMBL/GenBank/DDBJ whole genome shotgun (WGS) entry which is preliminary data.</text>
</comment>
<accession>A0A7J7GRB7</accession>
<dbReference type="GO" id="GO:0030686">
    <property type="term" value="C:90S preribosome"/>
    <property type="evidence" value="ECO:0007669"/>
    <property type="project" value="TreeGrafter"/>
</dbReference>
<feature type="compositionally biased region" description="Basic residues" evidence="1">
    <location>
        <begin position="31"/>
        <end position="46"/>
    </location>
</feature>
<dbReference type="Proteomes" id="UP000593564">
    <property type="component" value="Unassembled WGS sequence"/>
</dbReference>
<organism evidence="2 3">
    <name type="scientific">Camellia sinensis</name>
    <name type="common">Tea plant</name>
    <name type="synonym">Thea sinensis</name>
    <dbReference type="NCBI Taxonomy" id="4442"/>
    <lineage>
        <taxon>Eukaryota</taxon>
        <taxon>Viridiplantae</taxon>
        <taxon>Streptophyta</taxon>
        <taxon>Embryophyta</taxon>
        <taxon>Tracheophyta</taxon>
        <taxon>Spermatophyta</taxon>
        <taxon>Magnoliopsida</taxon>
        <taxon>eudicotyledons</taxon>
        <taxon>Gunneridae</taxon>
        <taxon>Pentapetalae</taxon>
        <taxon>asterids</taxon>
        <taxon>Ericales</taxon>
        <taxon>Theaceae</taxon>
        <taxon>Camellia</taxon>
    </lineage>
</organism>
<feature type="compositionally biased region" description="Basic and acidic residues" evidence="1">
    <location>
        <begin position="1"/>
        <end position="10"/>
    </location>
</feature>
<reference evidence="2 3" key="2">
    <citation type="submission" date="2020-07" db="EMBL/GenBank/DDBJ databases">
        <title>Genome assembly of wild tea tree DASZ reveals pedigree and selection history of tea varieties.</title>
        <authorList>
            <person name="Zhang W."/>
        </authorList>
    </citation>
    <scope>NUCLEOTIDE SEQUENCE [LARGE SCALE GENOMIC DNA]</scope>
    <source>
        <strain evidence="3">cv. G240</strain>
        <tissue evidence="2">Leaf</tissue>
    </source>
</reference>
<dbReference type="GO" id="GO:0005634">
    <property type="term" value="C:nucleus"/>
    <property type="evidence" value="ECO:0007669"/>
    <property type="project" value="TreeGrafter"/>
</dbReference>
<name>A0A7J7GRB7_CAMSI</name>
<reference evidence="3" key="1">
    <citation type="journal article" date="2020" name="Nat. Commun.">
        <title>Genome assembly of wild tea tree DASZ reveals pedigree and selection history of tea varieties.</title>
        <authorList>
            <person name="Zhang W."/>
            <person name="Zhang Y."/>
            <person name="Qiu H."/>
            <person name="Guo Y."/>
            <person name="Wan H."/>
            <person name="Zhang X."/>
            <person name="Scossa F."/>
            <person name="Alseekh S."/>
            <person name="Zhang Q."/>
            <person name="Wang P."/>
            <person name="Xu L."/>
            <person name="Schmidt M.H."/>
            <person name="Jia X."/>
            <person name="Li D."/>
            <person name="Zhu A."/>
            <person name="Guo F."/>
            <person name="Chen W."/>
            <person name="Ni D."/>
            <person name="Usadel B."/>
            <person name="Fernie A.R."/>
            <person name="Wen W."/>
        </authorList>
    </citation>
    <scope>NUCLEOTIDE SEQUENCE [LARGE SCALE GENOMIC DNA]</scope>
    <source>
        <strain evidence="3">cv. G240</strain>
    </source>
</reference>
<dbReference type="PANTHER" id="PTHR24030:SF0">
    <property type="entry name" value="PROTEIN CMSS1"/>
    <property type="match status" value="1"/>
</dbReference>
<dbReference type="PANTHER" id="PTHR24030">
    <property type="entry name" value="PROTEIN CMSS1"/>
    <property type="match status" value="1"/>
</dbReference>
<evidence type="ECO:0000256" key="1">
    <source>
        <dbReference type="SAM" id="MobiDB-lite"/>
    </source>
</evidence>
<keyword evidence="3" id="KW-1185">Reference proteome</keyword>
<dbReference type="Pfam" id="PF14617">
    <property type="entry name" value="CMS1"/>
    <property type="match status" value="1"/>
</dbReference>